<dbReference type="PROSITE" id="PS51257">
    <property type="entry name" value="PROKAR_LIPOPROTEIN"/>
    <property type="match status" value="1"/>
</dbReference>
<keyword evidence="3" id="KW-1185">Reference proteome</keyword>
<evidence type="ECO:0008006" key="4">
    <source>
        <dbReference type="Google" id="ProtNLM"/>
    </source>
</evidence>
<keyword evidence="1" id="KW-0732">Signal</keyword>
<gene>
    <name evidence="2" type="ORF">OSSY52_08380</name>
</gene>
<protein>
    <recommendedName>
        <fullName evidence="4">Lipoprotein</fullName>
    </recommendedName>
</protein>
<dbReference type="InParanoid" id="A0A7G1G707"/>
<evidence type="ECO:0000256" key="1">
    <source>
        <dbReference type="SAM" id="SignalP"/>
    </source>
</evidence>
<name>A0A7G1G707_9BACT</name>
<evidence type="ECO:0000313" key="2">
    <source>
        <dbReference type="EMBL" id="BBE30697.1"/>
    </source>
</evidence>
<evidence type="ECO:0000313" key="3">
    <source>
        <dbReference type="Proteomes" id="UP000516361"/>
    </source>
</evidence>
<dbReference type="EMBL" id="AP018712">
    <property type="protein sequence ID" value="BBE30697.1"/>
    <property type="molecule type" value="Genomic_DNA"/>
</dbReference>
<reference evidence="2 3" key="1">
    <citation type="submission" date="2018-06" db="EMBL/GenBank/DDBJ databases">
        <title>Genome sequencing of Oceanotoga sp. sy52.</title>
        <authorList>
            <person name="Mori K."/>
        </authorList>
    </citation>
    <scope>NUCLEOTIDE SEQUENCE [LARGE SCALE GENOMIC DNA]</scope>
    <source>
        <strain evidence="3">sy52</strain>
    </source>
</reference>
<proteinExistence type="predicted"/>
<dbReference type="AlphaFoldDB" id="A0A7G1G707"/>
<feature type="chain" id="PRO_5028986319" description="Lipoprotein" evidence="1">
    <location>
        <begin position="22"/>
        <end position="41"/>
    </location>
</feature>
<sequence length="41" mass="4533">MKKIIFLMVILSVIFVSSCFADPSDIISPEEGTSPIVNNNY</sequence>
<dbReference type="KEGG" id="ocy:OSSY52_08380"/>
<dbReference type="Proteomes" id="UP000516361">
    <property type="component" value="Chromosome"/>
</dbReference>
<organism evidence="2 3">
    <name type="scientific">Tepiditoga spiralis</name>
    <dbReference type="NCBI Taxonomy" id="2108365"/>
    <lineage>
        <taxon>Bacteria</taxon>
        <taxon>Thermotogati</taxon>
        <taxon>Thermotogota</taxon>
        <taxon>Thermotogae</taxon>
        <taxon>Petrotogales</taxon>
        <taxon>Petrotogaceae</taxon>
        <taxon>Tepiditoga</taxon>
    </lineage>
</organism>
<accession>A0A7G1G707</accession>
<feature type="signal peptide" evidence="1">
    <location>
        <begin position="1"/>
        <end position="21"/>
    </location>
</feature>
<dbReference type="RefSeq" id="WP_269777948.1">
    <property type="nucleotide sequence ID" value="NZ_AP018712.1"/>
</dbReference>